<proteinExistence type="predicted"/>
<dbReference type="AlphaFoldDB" id="A0A2H0U573"/>
<keyword evidence="1" id="KW-1133">Transmembrane helix</keyword>
<evidence type="ECO:0000313" key="3">
    <source>
        <dbReference type="Proteomes" id="UP000229128"/>
    </source>
</evidence>
<dbReference type="Pfam" id="PF04977">
    <property type="entry name" value="DivIC"/>
    <property type="match status" value="1"/>
</dbReference>
<gene>
    <name evidence="2" type="ORF">COU24_02790</name>
</gene>
<organism evidence="2 3">
    <name type="scientific">Candidatus Kuenenbacteria bacterium CG10_big_fil_rev_8_21_14_0_10_39_14</name>
    <dbReference type="NCBI Taxonomy" id="1974619"/>
    <lineage>
        <taxon>Bacteria</taxon>
        <taxon>Candidatus Kueneniibacteriota</taxon>
    </lineage>
</organism>
<accession>A0A2H0U573</accession>
<reference evidence="3" key="1">
    <citation type="submission" date="2017-09" db="EMBL/GenBank/DDBJ databases">
        <title>Depth-based differentiation of microbial function through sediment-hosted aquifers and enrichment of novel symbionts in the deep terrestrial subsurface.</title>
        <authorList>
            <person name="Probst A.J."/>
            <person name="Ladd B."/>
            <person name="Jarett J.K."/>
            <person name="Geller-Mcgrath D.E."/>
            <person name="Sieber C.M.K."/>
            <person name="Emerson J.B."/>
            <person name="Anantharaman K."/>
            <person name="Thomas B.C."/>
            <person name="Malmstrom R."/>
            <person name="Stieglmeier M."/>
            <person name="Klingl A."/>
            <person name="Woyke T."/>
            <person name="Ryan C.M."/>
            <person name="Banfield J.F."/>
        </authorList>
    </citation>
    <scope>NUCLEOTIDE SEQUENCE [LARGE SCALE GENOMIC DNA]</scope>
</reference>
<name>A0A2H0U573_9BACT</name>
<dbReference type="Proteomes" id="UP000229128">
    <property type="component" value="Unassembled WGS sequence"/>
</dbReference>
<feature type="non-terminal residue" evidence="2">
    <location>
        <position position="1"/>
    </location>
</feature>
<dbReference type="EMBL" id="PFBQ01000052">
    <property type="protein sequence ID" value="PIR80648.1"/>
    <property type="molecule type" value="Genomic_DNA"/>
</dbReference>
<keyword evidence="1" id="KW-0812">Transmembrane</keyword>
<evidence type="ECO:0008006" key="4">
    <source>
        <dbReference type="Google" id="ProtNLM"/>
    </source>
</evidence>
<feature type="transmembrane region" description="Helical" evidence="1">
    <location>
        <begin position="12"/>
        <end position="31"/>
    </location>
</feature>
<keyword evidence="1" id="KW-0472">Membrane</keyword>
<evidence type="ECO:0000313" key="2">
    <source>
        <dbReference type="EMBL" id="PIR80648.1"/>
    </source>
</evidence>
<sequence>ERYSFSHNLLSSRILLLTLFLLLVFIGMAIVKEKKSQKIVKENINSLESEITELDGKSLELTQMIKYLRSDEYVEREAREKLGMQKQGEQLVIVPENMTICQWLEIRI</sequence>
<protein>
    <recommendedName>
        <fullName evidence="4">Septum formation initiator</fullName>
    </recommendedName>
</protein>
<dbReference type="InterPro" id="IPR007060">
    <property type="entry name" value="FtsL/DivIC"/>
</dbReference>
<evidence type="ECO:0000256" key="1">
    <source>
        <dbReference type="SAM" id="Phobius"/>
    </source>
</evidence>
<comment type="caution">
    <text evidence="2">The sequence shown here is derived from an EMBL/GenBank/DDBJ whole genome shotgun (WGS) entry which is preliminary data.</text>
</comment>